<gene>
    <name evidence="1" type="ORF">D9758_014207</name>
</gene>
<accession>A0A8H5CXK1</accession>
<dbReference type="EMBL" id="JAACJM010000084">
    <property type="protein sequence ID" value="KAF5348961.1"/>
    <property type="molecule type" value="Genomic_DNA"/>
</dbReference>
<dbReference type="AlphaFoldDB" id="A0A8H5CXK1"/>
<protein>
    <submittedName>
        <fullName evidence="1">Uncharacterized protein</fullName>
    </submittedName>
</protein>
<dbReference type="InterPro" id="IPR036537">
    <property type="entry name" value="Adaptor_Cbl_N_dom_sf"/>
</dbReference>
<sequence length="292" mass="33018">MGHEAIQRSQVMSDALELSSNIIYTLKETSKVAPVPFLSLASTLALSILETVQNARNNKDDFLRLGNDACNLVFAIGDSVKEVRNTNEGLLSHLNELVKTLSEIDTFAKGRAHRSKMHRALFTKGDAGAIQEYRQRLRHALDIFGVQTMISNTDVMSGIAEGIRNMNTKTQLQSQRAASTGPFSFSGSDISFSNTSFNNYDKDYHSTSTQDSSRRENYRNTYYQITNPGSRPMYHQTTSFSPEWNRRVGSPNYYAHEHSFEMSASQKNPQKFIDNSNLSLREKSRNPFEAYR</sequence>
<evidence type="ECO:0000313" key="2">
    <source>
        <dbReference type="Proteomes" id="UP000559256"/>
    </source>
</evidence>
<dbReference type="InterPro" id="IPR059179">
    <property type="entry name" value="MLKL-like_MCAfunc"/>
</dbReference>
<evidence type="ECO:0000313" key="1">
    <source>
        <dbReference type="EMBL" id="KAF5348961.1"/>
    </source>
</evidence>
<keyword evidence="2" id="KW-1185">Reference proteome</keyword>
<name>A0A8H5CXK1_9AGAR</name>
<proteinExistence type="predicted"/>
<reference evidence="1 2" key="1">
    <citation type="journal article" date="2020" name="ISME J.">
        <title>Uncovering the hidden diversity of litter-decomposition mechanisms in mushroom-forming fungi.</title>
        <authorList>
            <person name="Floudas D."/>
            <person name="Bentzer J."/>
            <person name="Ahren D."/>
            <person name="Johansson T."/>
            <person name="Persson P."/>
            <person name="Tunlid A."/>
        </authorList>
    </citation>
    <scope>NUCLEOTIDE SEQUENCE [LARGE SCALE GENOMIC DNA]</scope>
    <source>
        <strain evidence="1 2">CBS 291.85</strain>
    </source>
</reference>
<dbReference type="GO" id="GO:0007166">
    <property type="term" value="P:cell surface receptor signaling pathway"/>
    <property type="evidence" value="ECO:0007669"/>
    <property type="project" value="InterPro"/>
</dbReference>
<dbReference type="OrthoDB" id="192148at2759"/>
<dbReference type="Gene3D" id="1.20.930.20">
    <property type="entry name" value="Adaptor protein Cbl, N-terminal domain"/>
    <property type="match status" value="1"/>
</dbReference>
<dbReference type="CDD" id="cd21037">
    <property type="entry name" value="MLKL_NTD"/>
    <property type="match status" value="1"/>
</dbReference>
<organism evidence="1 2">
    <name type="scientific">Tetrapyrgos nigripes</name>
    <dbReference type="NCBI Taxonomy" id="182062"/>
    <lineage>
        <taxon>Eukaryota</taxon>
        <taxon>Fungi</taxon>
        <taxon>Dikarya</taxon>
        <taxon>Basidiomycota</taxon>
        <taxon>Agaricomycotina</taxon>
        <taxon>Agaricomycetes</taxon>
        <taxon>Agaricomycetidae</taxon>
        <taxon>Agaricales</taxon>
        <taxon>Marasmiineae</taxon>
        <taxon>Marasmiaceae</taxon>
        <taxon>Tetrapyrgos</taxon>
    </lineage>
</organism>
<dbReference type="Proteomes" id="UP000559256">
    <property type="component" value="Unassembled WGS sequence"/>
</dbReference>
<comment type="caution">
    <text evidence="1">The sequence shown here is derived from an EMBL/GenBank/DDBJ whole genome shotgun (WGS) entry which is preliminary data.</text>
</comment>